<gene>
    <name evidence="2" type="ORF">FGU65_05865</name>
</gene>
<keyword evidence="3" id="KW-1185">Reference proteome</keyword>
<evidence type="ECO:0000313" key="3">
    <source>
        <dbReference type="Proteomes" id="UP001168338"/>
    </source>
</evidence>
<evidence type="ECO:0000313" key="2">
    <source>
        <dbReference type="EMBL" id="MDN7024417.1"/>
    </source>
</evidence>
<dbReference type="HAMAP" id="MF_00582">
    <property type="entry name" value="UPF0215"/>
    <property type="match status" value="1"/>
</dbReference>
<proteinExistence type="inferred from homology"/>
<reference evidence="2" key="1">
    <citation type="submission" date="2019-05" db="EMBL/GenBank/DDBJ databases">
        <title>Methanoculleus sp. FWC-SCC1, a methanogenic archaeon isolated from deep marine cold seep.</title>
        <authorList>
            <person name="Chen Y.-W."/>
            <person name="Chen S.-C."/>
            <person name="Teng N.-H."/>
            <person name="Lai M.-C."/>
        </authorList>
    </citation>
    <scope>NUCLEOTIDE SEQUENCE</scope>
    <source>
        <strain evidence="2">FWC-SCC1</strain>
    </source>
</reference>
<dbReference type="Proteomes" id="UP001168338">
    <property type="component" value="Unassembled WGS sequence"/>
</dbReference>
<evidence type="ECO:0000256" key="1">
    <source>
        <dbReference type="HAMAP-Rule" id="MF_00582"/>
    </source>
</evidence>
<dbReference type="InterPro" id="IPR002802">
    <property type="entry name" value="Endo_dU"/>
</dbReference>
<dbReference type="EMBL" id="VCYH01000003">
    <property type="protein sequence ID" value="MDN7024417.1"/>
    <property type="molecule type" value="Genomic_DNA"/>
</dbReference>
<name>A0ABT8M906_9EURY</name>
<dbReference type="Pfam" id="PF01949">
    <property type="entry name" value="Endo_dU"/>
    <property type="match status" value="1"/>
</dbReference>
<accession>A0ABT8M906</accession>
<protein>
    <recommendedName>
        <fullName evidence="1">UPF0215 protein FGU65_05865</fullName>
    </recommendedName>
</protein>
<organism evidence="2 3">
    <name type="scientific">Methanoculleus frigidifontis</name>
    <dbReference type="NCBI Taxonomy" id="2584085"/>
    <lineage>
        <taxon>Archaea</taxon>
        <taxon>Methanobacteriati</taxon>
        <taxon>Methanobacteriota</taxon>
        <taxon>Stenosarchaea group</taxon>
        <taxon>Methanomicrobia</taxon>
        <taxon>Methanomicrobiales</taxon>
        <taxon>Methanomicrobiaceae</taxon>
        <taxon>Methanoculleus</taxon>
    </lineage>
</organism>
<dbReference type="Gene3D" id="3.30.2170.10">
    <property type="entry name" value="archaeoglobus fulgidus dsm 4304 superfamily"/>
    <property type="match status" value="1"/>
</dbReference>
<dbReference type="PIRSF" id="PIRSF006380">
    <property type="entry name" value="UCP006380"/>
    <property type="match status" value="1"/>
</dbReference>
<comment type="caution">
    <text evidence="2">The sequence shown here is derived from an EMBL/GenBank/DDBJ whole genome shotgun (WGS) entry which is preliminary data.</text>
</comment>
<comment type="similarity">
    <text evidence="1">Belongs to the UPF0215 family.</text>
</comment>
<dbReference type="PANTHER" id="PTHR39518:SF2">
    <property type="entry name" value="UPF0215 PROTEIN MJ1150"/>
    <property type="match status" value="1"/>
</dbReference>
<dbReference type="RefSeq" id="WP_301663520.1">
    <property type="nucleotide sequence ID" value="NZ_VCYH01000003.1"/>
</dbReference>
<dbReference type="PANTHER" id="PTHR39518">
    <property type="entry name" value="UPF0215 PROTEIN MJ1150"/>
    <property type="match status" value="1"/>
</dbReference>
<sequence>MHVAKKGLRVLGIAESYSGREHSTLAGIVMRKDLRIDGAAFSQVTVGGTDATGAVVRIVDCLSRRDINLVMISGSVIAWFNIIDPEAVAAATGLPAIAVTYEASEGIEEDIRHHFPGDEGRLLAYQRLGERIPVRLRTGHEIYIRPHGIGESDAARLCDDFTLDGKVPEPLRVARLVARGAMRSGMGG</sequence>